<evidence type="ECO:0000313" key="2">
    <source>
        <dbReference type="EMBL" id="CAD7642821.1"/>
    </source>
</evidence>
<dbReference type="EMBL" id="CAJPVJ010001194">
    <property type="protein sequence ID" value="CAG2164242.1"/>
    <property type="molecule type" value="Genomic_DNA"/>
</dbReference>
<dbReference type="Pfam" id="PF07717">
    <property type="entry name" value="OB_NTP_bind"/>
    <property type="match status" value="1"/>
</dbReference>
<dbReference type="EMBL" id="OC916019">
    <property type="protein sequence ID" value="CAD7642821.1"/>
    <property type="molecule type" value="Genomic_DNA"/>
</dbReference>
<dbReference type="AlphaFoldDB" id="A0A7R9LJG0"/>
<gene>
    <name evidence="2" type="ORF">ONB1V03_LOCUS3800</name>
</gene>
<dbReference type="InterPro" id="IPR011709">
    <property type="entry name" value="DEAD-box_helicase_OB_fold"/>
</dbReference>
<protein>
    <recommendedName>
        <fullName evidence="1">DEAD-box helicase OB fold domain-containing protein</fullName>
    </recommendedName>
</protein>
<organism evidence="2">
    <name type="scientific">Oppiella nova</name>
    <dbReference type="NCBI Taxonomy" id="334625"/>
    <lineage>
        <taxon>Eukaryota</taxon>
        <taxon>Metazoa</taxon>
        <taxon>Ecdysozoa</taxon>
        <taxon>Arthropoda</taxon>
        <taxon>Chelicerata</taxon>
        <taxon>Arachnida</taxon>
        <taxon>Acari</taxon>
        <taxon>Acariformes</taxon>
        <taxon>Sarcoptiformes</taxon>
        <taxon>Oribatida</taxon>
        <taxon>Brachypylina</taxon>
        <taxon>Oppioidea</taxon>
        <taxon>Oppiidae</taxon>
        <taxon>Oppiella</taxon>
    </lineage>
</organism>
<dbReference type="OrthoDB" id="10253254at2759"/>
<sequence length="161" mass="17907">MVIFPVEPKFSKIIISSKSMGCTKQLSDLCSKANIPLVSSNNNTEVIRKCLTTGLVFNTAFLQKDGTYKTKLTKNEVYIHPSSCLFGSKPENKMSSILMYFSLTLCSWQRGDERLGSEVSRRLISLAKDTVSTESRHFVGHQWLCLSVAVIRCEISCVASA</sequence>
<evidence type="ECO:0000259" key="1">
    <source>
        <dbReference type="Pfam" id="PF07717"/>
    </source>
</evidence>
<keyword evidence="3" id="KW-1185">Reference proteome</keyword>
<dbReference type="Proteomes" id="UP000728032">
    <property type="component" value="Unassembled WGS sequence"/>
</dbReference>
<reference evidence="2" key="1">
    <citation type="submission" date="2020-11" db="EMBL/GenBank/DDBJ databases">
        <authorList>
            <person name="Tran Van P."/>
        </authorList>
    </citation>
    <scope>NUCLEOTIDE SEQUENCE</scope>
</reference>
<name>A0A7R9LJG0_9ACAR</name>
<accession>A0A7R9LJG0</accession>
<evidence type="ECO:0000313" key="3">
    <source>
        <dbReference type="Proteomes" id="UP000728032"/>
    </source>
</evidence>
<proteinExistence type="predicted"/>
<feature type="domain" description="DEAD-box helicase OB fold" evidence="1">
    <location>
        <begin position="47"/>
        <end position="104"/>
    </location>
</feature>